<comment type="subcellular location">
    <subcellularLocation>
        <location evidence="1">Membrane</location>
        <topology evidence="1">Multi-pass membrane protein</topology>
    </subcellularLocation>
</comment>
<dbReference type="PANTHER" id="PTHR43027">
    <property type="entry name" value="DOXORUBICIN RESISTANCE ABC TRANSPORTER PERMEASE PROTEIN DRRC-RELATED"/>
    <property type="match status" value="1"/>
</dbReference>
<dbReference type="RefSeq" id="WP_089299779.1">
    <property type="nucleotide sequence ID" value="NZ_FZNW01000002.1"/>
</dbReference>
<organism evidence="7 8">
    <name type="scientific">Haloechinothrix alba</name>
    <dbReference type="NCBI Taxonomy" id="664784"/>
    <lineage>
        <taxon>Bacteria</taxon>
        <taxon>Bacillati</taxon>
        <taxon>Actinomycetota</taxon>
        <taxon>Actinomycetes</taxon>
        <taxon>Pseudonocardiales</taxon>
        <taxon>Pseudonocardiaceae</taxon>
        <taxon>Haloechinothrix</taxon>
    </lineage>
</organism>
<accession>A0A238VF10</accession>
<evidence type="ECO:0000256" key="1">
    <source>
        <dbReference type="ARBA" id="ARBA00004141"/>
    </source>
</evidence>
<dbReference type="InterPro" id="IPR052902">
    <property type="entry name" value="ABC-2_transporter"/>
</dbReference>
<feature type="domain" description="ABC-2 type transporter transmembrane" evidence="6">
    <location>
        <begin position="60"/>
        <end position="215"/>
    </location>
</feature>
<evidence type="ECO:0000256" key="5">
    <source>
        <dbReference type="SAM" id="Phobius"/>
    </source>
</evidence>
<dbReference type="PANTHER" id="PTHR43027:SF2">
    <property type="entry name" value="TRANSPORT PERMEASE PROTEIN"/>
    <property type="match status" value="1"/>
</dbReference>
<evidence type="ECO:0000313" key="7">
    <source>
        <dbReference type="EMBL" id="SNR32647.1"/>
    </source>
</evidence>
<evidence type="ECO:0000313" key="8">
    <source>
        <dbReference type="Proteomes" id="UP000198348"/>
    </source>
</evidence>
<feature type="transmembrane region" description="Helical" evidence="5">
    <location>
        <begin position="31"/>
        <end position="52"/>
    </location>
</feature>
<dbReference type="AlphaFoldDB" id="A0A238VF10"/>
<dbReference type="Pfam" id="PF12698">
    <property type="entry name" value="ABC2_membrane_3"/>
    <property type="match status" value="1"/>
</dbReference>
<evidence type="ECO:0000256" key="2">
    <source>
        <dbReference type="ARBA" id="ARBA00022692"/>
    </source>
</evidence>
<evidence type="ECO:0000256" key="3">
    <source>
        <dbReference type="ARBA" id="ARBA00022989"/>
    </source>
</evidence>
<evidence type="ECO:0000259" key="6">
    <source>
        <dbReference type="Pfam" id="PF12698"/>
    </source>
</evidence>
<gene>
    <name evidence="7" type="ORF">SAMN06265360_102139</name>
</gene>
<evidence type="ECO:0000256" key="4">
    <source>
        <dbReference type="ARBA" id="ARBA00023136"/>
    </source>
</evidence>
<dbReference type="OrthoDB" id="3399482at2"/>
<dbReference type="GO" id="GO:0016020">
    <property type="term" value="C:membrane"/>
    <property type="evidence" value="ECO:0007669"/>
    <property type="project" value="UniProtKB-SubCell"/>
</dbReference>
<keyword evidence="3 5" id="KW-1133">Transmembrane helix</keyword>
<feature type="transmembrane region" description="Helical" evidence="5">
    <location>
        <begin position="64"/>
        <end position="86"/>
    </location>
</feature>
<keyword evidence="2 5" id="KW-0812">Transmembrane</keyword>
<name>A0A238VF10_9PSEU</name>
<dbReference type="Proteomes" id="UP000198348">
    <property type="component" value="Unassembled WGS sequence"/>
</dbReference>
<feature type="transmembrane region" description="Helical" evidence="5">
    <location>
        <begin position="242"/>
        <end position="260"/>
    </location>
</feature>
<feature type="transmembrane region" description="Helical" evidence="5">
    <location>
        <begin position="175"/>
        <end position="192"/>
    </location>
</feature>
<feature type="transmembrane region" description="Helical" evidence="5">
    <location>
        <begin position="107"/>
        <end position="136"/>
    </location>
</feature>
<protein>
    <submittedName>
        <fullName evidence="7">ABC-2 type transport system permease protein</fullName>
    </submittedName>
</protein>
<proteinExistence type="predicted"/>
<keyword evidence="8" id="KW-1185">Reference proteome</keyword>
<dbReference type="GO" id="GO:0140359">
    <property type="term" value="F:ABC-type transporter activity"/>
    <property type="evidence" value="ECO:0007669"/>
    <property type="project" value="InterPro"/>
</dbReference>
<feature type="transmembrane region" description="Helical" evidence="5">
    <location>
        <begin position="142"/>
        <end position="163"/>
    </location>
</feature>
<dbReference type="EMBL" id="FZNW01000002">
    <property type="protein sequence ID" value="SNR32647.1"/>
    <property type="molecule type" value="Genomic_DNA"/>
</dbReference>
<reference evidence="7 8" key="1">
    <citation type="submission" date="2017-06" db="EMBL/GenBank/DDBJ databases">
        <authorList>
            <person name="Kim H.J."/>
            <person name="Triplett B.A."/>
        </authorList>
    </citation>
    <scope>NUCLEOTIDE SEQUENCE [LARGE SCALE GENOMIC DNA]</scope>
    <source>
        <strain evidence="7 8">DSM 45207</strain>
    </source>
</reference>
<dbReference type="InterPro" id="IPR013525">
    <property type="entry name" value="ABC2_TM"/>
</dbReference>
<sequence>MSIATRARSGTVARVASLARAETTLLRRNKLLLFNAVVIPLLPVALLLFVRAEGELTDEAATTALTLMIAALLLFAVYYNLLSSVVARREELVLKRMRAGECSDAEILAGTALPAIGIALAMVALMILVGSAALGLPAPSNPVLLVLGILGGALTFTALALITTTVTRNSEAAQITSMPVIMIAVLGLPLVADGLPEQVRQLAPYLPLHPVMELATLGWMGTTLHGDSAGFAESFTHAWEPGLVILGWLVLGALVARSYFRWEPRR</sequence>
<keyword evidence="4 5" id="KW-0472">Membrane</keyword>